<dbReference type="CDD" id="cd12148">
    <property type="entry name" value="fungal_TF_MHR"/>
    <property type="match status" value="1"/>
</dbReference>
<dbReference type="Proteomes" id="UP001174694">
    <property type="component" value="Unassembled WGS sequence"/>
</dbReference>
<evidence type="ECO:0000313" key="7">
    <source>
        <dbReference type="EMBL" id="KAJ9150406.1"/>
    </source>
</evidence>
<evidence type="ECO:0000256" key="5">
    <source>
        <dbReference type="SAM" id="MobiDB-lite"/>
    </source>
</evidence>
<accession>A0AA38VTF8</accession>
<dbReference type="GO" id="GO:0000978">
    <property type="term" value="F:RNA polymerase II cis-regulatory region sequence-specific DNA binding"/>
    <property type="evidence" value="ECO:0007669"/>
    <property type="project" value="TreeGrafter"/>
</dbReference>
<evidence type="ECO:0000313" key="8">
    <source>
        <dbReference type="Proteomes" id="UP001174694"/>
    </source>
</evidence>
<evidence type="ECO:0000256" key="2">
    <source>
        <dbReference type="ARBA" id="ARBA00023015"/>
    </source>
</evidence>
<dbReference type="Pfam" id="PF00172">
    <property type="entry name" value="Zn_clus"/>
    <property type="match status" value="1"/>
</dbReference>
<organism evidence="7 8">
    <name type="scientific">Pleurostoma richardsiae</name>
    <dbReference type="NCBI Taxonomy" id="41990"/>
    <lineage>
        <taxon>Eukaryota</taxon>
        <taxon>Fungi</taxon>
        <taxon>Dikarya</taxon>
        <taxon>Ascomycota</taxon>
        <taxon>Pezizomycotina</taxon>
        <taxon>Sordariomycetes</taxon>
        <taxon>Sordariomycetidae</taxon>
        <taxon>Calosphaeriales</taxon>
        <taxon>Pleurostomataceae</taxon>
        <taxon>Pleurostoma</taxon>
    </lineage>
</organism>
<name>A0AA38VTF8_9PEZI</name>
<comment type="caution">
    <text evidence="7">The sequence shown here is derived from an EMBL/GenBank/DDBJ whole genome shotgun (WGS) entry which is preliminary data.</text>
</comment>
<dbReference type="EMBL" id="JANBVO010000008">
    <property type="protein sequence ID" value="KAJ9150406.1"/>
    <property type="molecule type" value="Genomic_DNA"/>
</dbReference>
<dbReference type="SMART" id="SM00906">
    <property type="entry name" value="Fungal_trans"/>
    <property type="match status" value="1"/>
</dbReference>
<dbReference type="GO" id="GO:0000435">
    <property type="term" value="P:positive regulation of transcription from RNA polymerase II promoter by galactose"/>
    <property type="evidence" value="ECO:0007669"/>
    <property type="project" value="TreeGrafter"/>
</dbReference>
<keyword evidence="2" id="KW-0805">Transcription regulation</keyword>
<evidence type="ECO:0000259" key="6">
    <source>
        <dbReference type="PROSITE" id="PS50048"/>
    </source>
</evidence>
<gene>
    <name evidence="7" type="ORF">NKR23_g3640</name>
</gene>
<dbReference type="InterPro" id="IPR007219">
    <property type="entry name" value="XnlR_reg_dom"/>
</dbReference>
<dbReference type="SMART" id="SM00066">
    <property type="entry name" value="GAL4"/>
    <property type="match status" value="1"/>
</dbReference>
<dbReference type="GO" id="GO:0000981">
    <property type="term" value="F:DNA-binding transcription factor activity, RNA polymerase II-specific"/>
    <property type="evidence" value="ECO:0007669"/>
    <property type="project" value="InterPro"/>
</dbReference>
<proteinExistence type="predicted"/>
<dbReference type="InterPro" id="IPR001138">
    <property type="entry name" value="Zn2Cys6_DnaBD"/>
</dbReference>
<dbReference type="Pfam" id="PF04082">
    <property type="entry name" value="Fungal_trans"/>
    <property type="match status" value="1"/>
</dbReference>
<dbReference type="SUPFAM" id="SSF57701">
    <property type="entry name" value="Zn2/Cys6 DNA-binding domain"/>
    <property type="match status" value="1"/>
</dbReference>
<dbReference type="PROSITE" id="PS00463">
    <property type="entry name" value="ZN2_CY6_FUNGAL_1"/>
    <property type="match status" value="1"/>
</dbReference>
<keyword evidence="1" id="KW-0479">Metal-binding</keyword>
<keyword evidence="4" id="KW-0539">Nucleus</keyword>
<protein>
    <submittedName>
        <fullName evidence="7">Zn(2)-C6 fungal-type DNA-binding domain protein</fullName>
    </submittedName>
</protein>
<keyword evidence="8" id="KW-1185">Reference proteome</keyword>
<sequence>MDPSKWRISKACQECRAKKIRCDGGEPCQRCKIRSVDCVYRKKARNRARKSSPGRAVSREPHEPLISASGPGLVGDGVPSEGTASRSIQNHSVAATHRASPSMSLQLYYGPSSNFSILNSIYHQIEGTRPTSGPQKEVEEMGPGLDLFNIRRLYFGDLADSGESARMTSDTAAMFLDRALASRLIERYLATYWHILPIRSKDEYRRQLVQLYSSAEMFSFENPDTIIVLLAMAIGASMLEEEHVAQFLFQKAKRWSAKLDEMVNVQAVQIALLMMSPHSALFPCAFRKAVAAGLHKDVMGTAQSRDDTRQRRITIWSVFFWEIWLCFSLGRPNSFPESEIGVPLPSEEKLLQSLVMLARVMSKCATRIYKQHHESLLPIWNAANEIRRELHRFVEQQRKDLNFGLVGDPSTGELGVCQTMVSTMYHHTLLLTFRPFLVLRAKLRHENASAGGAAAANLPTPPPWLDSACEYCLDAARHSIAFLAGASEQNVLCREIKYHAFFLEGASHVLAFDLLQDRAACRANLPWIQSAIHTLRLMKPHSKRSPAHPIDLAANLERMVRSVFPDFQADESLGDPLGSTALPTADNFAAASSAISAMPSYLYPSMPFGFDANGSSSTHSPSTINPEEPADLTAADMGWNFDFATMDMEAFLSIDPSLATDLSMYR</sequence>
<reference evidence="7" key="1">
    <citation type="submission" date="2022-07" db="EMBL/GenBank/DDBJ databases">
        <title>Fungi with potential for degradation of polypropylene.</title>
        <authorList>
            <person name="Gostincar C."/>
        </authorList>
    </citation>
    <scope>NUCLEOTIDE SEQUENCE</scope>
    <source>
        <strain evidence="7">EXF-13308</strain>
    </source>
</reference>
<dbReference type="InterPro" id="IPR036864">
    <property type="entry name" value="Zn2-C6_fun-type_DNA-bd_sf"/>
</dbReference>
<feature type="domain" description="Zn(2)-C6 fungal-type" evidence="6">
    <location>
        <begin position="11"/>
        <end position="40"/>
    </location>
</feature>
<evidence type="ECO:0000256" key="1">
    <source>
        <dbReference type="ARBA" id="ARBA00022723"/>
    </source>
</evidence>
<dbReference type="PANTHER" id="PTHR47424:SF15">
    <property type="entry name" value="ZN(II)2CYS6 TRANSCRIPTION FACTOR (EUROFUNG)"/>
    <property type="match status" value="1"/>
</dbReference>
<evidence type="ECO:0000256" key="4">
    <source>
        <dbReference type="ARBA" id="ARBA00023242"/>
    </source>
</evidence>
<evidence type="ECO:0000256" key="3">
    <source>
        <dbReference type="ARBA" id="ARBA00023163"/>
    </source>
</evidence>
<dbReference type="CDD" id="cd00067">
    <property type="entry name" value="GAL4"/>
    <property type="match status" value="1"/>
</dbReference>
<dbReference type="AlphaFoldDB" id="A0AA38VTF8"/>
<feature type="compositionally biased region" description="Polar residues" evidence="5">
    <location>
        <begin position="82"/>
        <end position="96"/>
    </location>
</feature>
<dbReference type="Gene3D" id="4.10.240.10">
    <property type="entry name" value="Zn(2)-C6 fungal-type DNA-binding domain"/>
    <property type="match status" value="1"/>
</dbReference>
<dbReference type="PANTHER" id="PTHR47424">
    <property type="entry name" value="REGULATORY PROTEIN GAL4"/>
    <property type="match status" value="1"/>
</dbReference>
<dbReference type="GO" id="GO:0006351">
    <property type="term" value="P:DNA-templated transcription"/>
    <property type="evidence" value="ECO:0007669"/>
    <property type="project" value="InterPro"/>
</dbReference>
<feature type="region of interest" description="Disordered" evidence="5">
    <location>
        <begin position="44"/>
        <end position="96"/>
    </location>
</feature>
<dbReference type="InterPro" id="IPR051127">
    <property type="entry name" value="Fungal_SecMet_Regulators"/>
</dbReference>
<dbReference type="GO" id="GO:0008270">
    <property type="term" value="F:zinc ion binding"/>
    <property type="evidence" value="ECO:0007669"/>
    <property type="project" value="InterPro"/>
</dbReference>
<dbReference type="PROSITE" id="PS50048">
    <property type="entry name" value="ZN2_CY6_FUNGAL_2"/>
    <property type="match status" value="1"/>
</dbReference>
<dbReference type="GO" id="GO:0005634">
    <property type="term" value="C:nucleus"/>
    <property type="evidence" value="ECO:0007669"/>
    <property type="project" value="TreeGrafter"/>
</dbReference>
<keyword evidence="3" id="KW-0804">Transcription</keyword>
<keyword evidence="7" id="KW-0238">DNA-binding</keyword>